<sequence>MNNVEDNLLKRNFDAEEPNQERMSDITDIWVMNRWLYLSTVTGLYSRKIVGWALVGT</sequence>
<accession>A0A5S9P7Z2</accession>
<reference evidence="1 2" key="1">
    <citation type="submission" date="2019-11" db="EMBL/GenBank/DDBJ databases">
        <authorList>
            <person name="Holert J."/>
        </authorList>
    </citation>
    <scope>NUCLEOTIDE SEQUENCE [LARGE SCALE GENOMIC DNA]</scope>
    <source>
        <strain evidence="1">BC5_2</strain>
    </source>
</reference>
<name>A0A5S9P7Z2_9GAMM</name>
<dbReference type="PANTHER" id="PTHR46889">
    <property type="entry name" value="TRANSPOSASE INSF FOR INSERTION SEQUENCE IS3B-RELATED"/>
    <property type="match status" value="1"/>
</dbReference>
<dbReference type="InterPro" id="IPR012337">
    <property type="entry name" value="RNaseH-like_sf"/>
</dbReference>
<evidence type="ECO:0008006" key="3">
    <source>
        <dbReference type="Google" id="ProtNLM"/>
    </source>
</evidence>
<dbReference type="InterPro" id="IPR050900">
    <property type="entry name" value="Transposase_IS3/IS150/IS904"/>
</dbReference>
<dbReference type="EMBL" id="CACSII010000007">
    <property type="protein sequence ID" value="CAA0099654.1"/>
    <property type="molecule type" value="Genomic_DNA"/>
</dbReference>
<proteinExistence type="predicted"/>
<gene>
    <name evidence="1" type="ORF">DPBNPPHM_03743</name>
</gene>
<organism evidence="1 2">
    <name type="scientific">BD1-7 clade bacterium</name>
    <dbReference type="NCBI Taxonomy" id="2029982"/>
    <lineage>
        <taxon>Bacteria</taxon>
        <taxon>Pseudomonadati</taxon>
        <taxon>Pseudomonadota</taxon>
        <taxon>Gammaproteobacteria</taxon>
        <taxon>Cellvibrionales</taxon>
        <taxon>Spongiibacteraceae</taxon>
        <taxon>BD1-7 clade</taxon>
    </lineage>
</organism>
<dbReference type="Proteomes" id="UP000434580">
    <property type="component" value="Unassembled WGS sequence"/>
</dbReference>
<dbReference type="AlphaFoldDB" id="A0A5S9P7Z2"/>
<evidence type="ECO:0000313" key="1">
    <source>
        <dbReference type="EMBL" id="CAA0099654.1"/>
    </source>
</evidence>
<protein>
    <recommendedName>
        <fullName evidence="3">Integrase catalytic domain-containing protein</fullName>
    </recommendedName>
</protein>
<dbReference type="PANTHER" id="PTHR46889:SF4">
    <property type="entry name" value="TRANSPOSASE INSO FOR INSERTION SEQUENCE ELEMENT IS911B-RELATED"/>
    <property type="match status" value="1"/>
</dbReference>
<evidence type="ECO:0000313" key="2">
    <source>
        <dbReference type="Proteomes" id="UP000434580"/>
    </source>
</evidence>
<dbReference type="SUPFAM" id="SSF53098">
    <property type="entry name" value="Ribonuclease H-like"/>
    <property type="match status" value="1"/>
</dbReference>